<organism evidence="26">
    <name type="scientific">Chromera velia CCMP2878</name>
    <dbReference type="NCBI Taxonomy" id="1169474"/>
    <lineage>
        <taxon>Eukaryota</taxon>
        <taxon>Sar</taxon>
        <taxon>Alveolata</taxon>
        <taxon>Colpodellida</taxon>
        <taxon>Chromeraceae</taxon>
        <taxon>Chromera</taxon>
    </lineage>
</organism>
<dbReference type="SUPFAM" id="SSF55856">
    <property type="entry name" value="Cytochrome b5-like heme/steroid binding domain"/>
    <property type="match status" value="1"/>
</dbReference>
<evidence type="ECO:0000256" key="8">
    <source>
        <dbReference type="ARBA" id="ARBA00022723"/>
    </source>
</evidence>
<dbReference type="InterPro" id="IPR012677">
    <property type="entry name" value="Nucleotide-bd_a/b_plait_sf"/>
</dbReference>
<keyword evidence="6" id="KW-0285">Flavoprotein</keyword>
<reference evidence="26" key="1">
    <citation type="submission" date="2014-11" db="EMBL/GenBank/DDBJ databases">
        <authorList>
            <person name="Otto D Thomas"/>
            <person name="Naeem Raeece"/>
        </authorList>
    </citation>
    <scope>NUCLEOTIDE SEQUENCE</scope>
</reference>
<keyword evidence="7" id="KW-0288">FMN</keyword>
<evidence type="ECO:0000259" key="25">
    <source>
        <dbReference type="PROSITE" id="PS51349"/>
    </source>
</evidence>
<evidence type="ECO:0000256" key="9">
    <source>
        <dbReference type="ARBA" id="ARBA00022946"/>
    </source>
</evidence>
<evidence type="ECO:0000256" key="20">
    <source>
        <dbReference type="ARBA" id="ARBA00078938"/>
    </source>
</evidence>
<name>A0A0G4GAD1_9ALVE</name>
<dbReference type="InterPro" id="IPR013785">
    <property type="entry name" value="Aldolase_TIM"/>
</dbReference>
<keyword evidence="21" id="KW-0694">RNA-binding</keyword>
<keyword evidence="12" id="KW-0496">Mitochondrion</keyword>
<dbReference type="VEuPathDB" id="CryptoDB:Cvel_4425"/>
<feature type="compositionally biased region" description="Basic residues" evidence="22">
    <location>
        <begin position="1095"/>
        <end position="1107"/>
    </location>
</feature>
<evidence type="ECO:0000256" key="12">
    <source>
        <dbReference type="ARBA" id="ARBA00023128"/>
    </source>
</evidence>
<dbReference type="Gene3D" id="3.10.120.10">
    <property type="entry name" value="Cytochrome b5-like heme/steroid binding domain"/>
    <property type="match status" value="1"/>
</dbReference>
<dbReference type="FunFam" id="3.20.20.70:FF:000062">
    <property type="entry name" value="Cytochrome b2, mitochondrial, putative"/>
    <property type="match status" value="1"/>
</dbReference>
<feature type="region of interest" description="Disordered" evidence="22">
    <location>
        <begin position="872"/>
        <end position="967"/>
    </location>
</feature>
<comment type="similarity">
    <text evidence="15">In the N-terminal section; belongs to the cytochrome b5 family.</text>
</comment>
<dbReference type="InterPro" id="IPR036400">
    <property type="entry name" value="Cyt_B5-like_heme/steroid_sf"/>
</dbReference>
<evidence type="ECO:0000256" key="5">
    <source>
        <dbReference type="ARBA" id="ARBA00022617"/>
    </source>
</evidence>
<dbReference type="SUPFAM" id="SSF54928">
    <property type="entry name" value="RNA-binding domain, RBD"/>
    <property type="match status" value="1"/>
</dbReference>
<evidence type="ECO:0000256" key="18">
    <source>
        <dbReference type="ARBA" id="ARBA00075949"/>
    </source>
</evidence>
<dbReference type="InterPro" id="IPR000262">
    <property type="entry name" value="FMN-dep_DH"/>
</dbReference>
<dbReference type="PROSITE" id="PS50102">
    <property type="entry name" value="RRM"/>
    <property type="match status" value="1"/>
</dbReference>
<proteinExistence type="inferred from homology"/>
<dbReference type="Pfam" id="PF01070">
    <property type="entry name" value="FMN_dh"/>
    <property type="match status" value="1"/>
</dbReference>
<dbReference type="SUPFAM" id="SSF51395">
    <property type="entry name" value="FMN-linked oxidoreductases"/>
    <property type="match status" value="1"/>
</dbReference>
<keyword evidence="11" id="KW-0408">Iron</keyword>
<evidence type="ECO:0000256" key="22">
    <source>
        <dbReference type="SAM" id="MobiDB-lite"/>
    </source>
</evidence>
<feature type="domain" description="FMN hydroxy acid dehydrogenase" evidence="25">
    <location>
        <begin position="102"/>
        <end position="479"/>
    </location>
</feature>
<evidence type="ECO:0000256" key="4">
    <source>
        <dbReference type="ARBA" id="ARBA00022448"/>
    </source>
</evidence>
<dbReference type="GO" id="GO:0003723">
    <property type="term" value="F:RNA binding"/>
    <property type="evidence" value="ECO:0007669"/>
    <property type="project" value="UniProtKB-UniRule"/>
</dbReference>
<dbReference type="PROSITE" id="PS50255">
    <property type="entry name" value="CYTOCHROME_B5_2"/>
    <property type="match status" value="1"/>
</dbReference>
<feature type="region of interest" description="Disordered" evidence="22">
    <location>
        <begin position="1076"/>
        <end position="1107"/>
    </location>
</feature>
<dbReference type="SMART" id="SM01117">
    <property type="entry name" value="Cyt-b5"/>
    <property type="match status" value="1"/>
</dbReference>
<keyword evidence="5" id="KW-0349">Heme</keyword>
<dbReference type="PRINTS" id="PR00363">
    <property type="entry name" value="CYTOCHROMEB5"/>
</dbReference>
<feature type="domain" description="RRM" evidence="23">
    <location>
        <begin position="1001"/>
        <end position="1078"/>
    </location>
</feature>
<dbReference type="InterPro" id="IPR037396">
    <property type="entry name" value="FMN_HAD"/>
</dbReference>
<feature type="compositionally biased region" description="Low complexity" evidence="22">
    <location>
        <begin position="737"/>
        <end position="746"/>
    </location>
</feature>
<dbReference type="EMBL" id="CDMZ01001026">
    <property type="protein sequence ID" value="CEM25910.1"/>
    <property type="molecule type" value="Genomic_DNA"/>
</dbReference>
<feature type="compositionally biased region" description="Basic and acidic residues" evidence="22">
    <location>
        <begin position="932"/>
        <end position="956"/>
    </location>
</feature>
<evidence type="ECO:0000259" key="24">
    <source>
        <dbReference type="PROSITE" id="PS50255"/>
    </source>
</evidence>
<evidence type="ECO:0000259" key="23">
    <source>
        <dbReference type="PROSITE" id="PS50102"/>
    </source>
</evidence>
<sequence length="1107" mass="120907">MISFEEIAKHNNRNSCWVVLHGVVYDMTKFLDEHPGGAAIILKQAGKDGTKAFDAIHPRDIVKMLPPEAVLGKADMSTAPAPSAEAETAPPSGPASAAAEKPPIDHMLNIFDFESLAQQSMQKPGWDYYCSGADDEKTLRENKETFDNIWLVPRVLRDVSSIDFATTMLGCSSSIPVYLTATAVAKLAHPDGELGIIRAAHAHGLVYMLPTLSSYAFDDMLDAIQPGQPFWMQLYVNRDRNMTAEHVRKAAKRGCRALCVTVDAPQLGRRERDMRNKLTKTEASIQKDAKDNVNRKEGIARAISSFIDPSLDWKDLAFLRGLCDETGGKMKLVLKGVQSGADALEGVARGADALILSNHGGRQVDTARPGIDVLPEVVATLRAAYGGEGRQLRGPNGAPVEVFVDGGIRRATDVFKCLAMGATGVGIGRPVLWSLAAYGQPGVEKVISLLKDEMTMLMRLMGAPRLADMRPEMCVYKGPNGGVPVQGRVVGLRDMTKSQFLPSSSMRPKSGGALVAQHRSDSRETSGSDESSRQNHRRGSGSDALDQSSYSPVSPVGNGRPDLMITCGEELYGGGMSTPQGGGMGEGPVGFGNISEDQWQQQQHMQQTSVEHQQPHMQLPQVDSPFGMAHCMWPPPAVPPPSEPWVALPISLVPPQMQQYGLLLSPTQFATIMSFQAVAAAQEHHHRQSISGGSMLGGPPMPPMMPTAEPPSMPPPQPEANIPQMIYTPAPPMDNTGSQRRSSGSQHSVQMSVDSWGQPRCVPPAPTRMCTRPMTHNEMARANTWMTNLGLGDSASIAVMPEGCMGRVGGRNSQSSIGGLESLRSQPSRPPDANQQYQFQSESTFSGPGSGPAQSPYQHQDMRVQMVAQGDYLPPVPSVPKNRRGSQESGGLPACEEEVKEDSSLERQGRSERKQRLRRTSSEGHKRMNTGEPRERGEPNSKGMGDREGGNKERTQHYHQQQQEYPECEWRMRDASQTPTGGDHYNMPRLEQPPPRRTQGFRIFVSRLGYETGVTTFRDYFGKFGHILDAYIPKKPQTNQNKGFGFITFSDKESVDRVMGVSRHVVDCRPVVVDRADAEERTWKPPPPNSPAGKRAARQAAKARRQQ</sequence>
<evidence type="ECO:0000313" key="26">
    <source>
        <dbReference type="EMBL" id="CEM25910.1"/>
    </source>
</evidence>
<evidence type="ECO:0000256" key="11">
    <source>
        <dbReference type="ARBA" id="ARBA00023004"/>
    </source>
</evidence>
<feature type="region of interest" description="Disordered" evidence="22">
    <location>
        <begin position="76"/>
        <end position="99"/>
    </location>
</feature>
<comment type="cofactor">
    <cofactor evidence="1">
        <name>FMN</name>
        <dbReference type="ChEBI" id="CHEBI:58210"/>
    </cofactor>
</comment>
<dbReference type="AlphaFoldDB" id="A0A0G4GAD1"/>
<evidence type="ECO:0000256" key="15">
    <source>
        <dbReference type="ARBA" id="ARBA00061589"/>
    </source>
</evidence>
<dbReference type="InterPro" id="IPR035979">
    <property type="entry name" value="RBD_domain_sf"/>
</dbReference>
<evidence type="ECO:0000256" key="21">
    <source>
        <dbReference type="PROSITE-ProRule" id="PRU00176"/>
    </source>
</evidence>
<protein>
    <recommendedName>
        <fullName evidence="17">L-lactate dehydrogenase (cytochrome)</fullName>
        <ecNumber evidence="16">1.1.2.3</ecNumber>
    </recommendedName>
    <alternativeName>
        <fullName evidence="19">Cytochrome b2</fullName>
    </alternativeName>
    <alternativeName>
        <fullName evidence="18">Flavocytochrome b2</fullName>
    </alternativeName>
    <alternativeName>
        <fullName evidence="20">L-lactate ferricytochrome c oxidoreductase</fullName>
    </alternativeName>
</protein>
<feature type="compositionally biased region" description="Basic and acidic residues" evidence="22">
    <location>
        <begin position="901"/>
        <end position="926"/>
    </location>
</feature>
<keyword evidence="9" id="KW-0809">Transit peptide</keyword>
<dbReference type="FunFam" id="3.10.120.10:FF:000009">
    <property type="entry name" value="Cytochrome b2, mitochondrial, putative"/>
    <property type="match status" value="1"/>
</dbReference>
<dbReference type="GO" id="GO:0005758">
    <property type="term" value="C:mitochondrial intermembrane space"/>
    <property type="evidence" value="ECO:0007669"/>
    <property type="project" value="UniProtKB-SubCell"/>
</dbReference>
<feature type="compositionally biased region" description="Polar residues" evidence="22">
    <location>
        <begin position="811"/>
        <end position="836"/>
    </location>
</feature>
<evidence type="ECO:0000256" key="19">
    <source>
        <dbReference type="ARBA" id="ARBA00078774"/>
    </source>
</evidence>
<feature type="compositionally biased region" description="Low complexity" evidence="22">
    <location>
        <begin position="79"/>
        <end position="99"/>
    </location>
</feature>
<comment type="subunit">
    <text evidence="3">Homotetramer.</text>
</comment>
<feature type="compositionally biased region" description="Basic and acidic residues" evidence="22">
    <location>
        <begin position="518"/>
        <end position="533"/>
    </location>
</feature>
<keyword evidence="4" id="KW-0813">Transport</keyword>
<dbReference type="GO" id="GO:0046872">
    <property type="term" value="F:metal ion binding"/>
    <property type="evidence" value="ECO:0007669"/>
    <property type="project" value="UniProtKB-KW"/>
</dbReference>
<dbReference type="Gene3D" id="3.30.70.330">
    <property type="match status" value="1"/>
</dbReference>
<dbReference type="SMR" id="A0A0G4GAD1"/>
<evidence type="ECO:0000256" key="17">
    <source>
        <dbReference type="ARBA" id="ARBA00068515"/>
    </source>
</evidence>
<dbReference type="PANTHER" id="PTHR10578:SF148">
    <property type="entry name" value="L-LACTATE DEHYDROGENASE (CYTOCHROME)"/>
    <property type="match status" value="1"/>
</dbReference>
<feature type="compositionally biased region" description="Pro residues" evidence="22">
    <location>
        <begin position="699"/>
        <end position="718"/>
    </location>
</feature>
<evidence type="ECO:0000256" key="7">
    <source>
        <dbReference type="ARBA" id="ARBA00022643"/>
    </source>
</evidence>
<dbReference type="GO" id="GO:0020037">
    <property type="term" value="F:heme binding"/>
    <property type="evidence" value="ECO:0007669"/>
    <property type="project" value="InterPro"/>
</dbReference>
<evidence type="ECO:0000256" key="3">
    <source>
        <dbReference type="ARBA" id="ARBA00011881"/>
    </source>
</evidence>
<dbReference type="Gene3D" id="3.20.20.70">
    <property type="entry name" value="Aldolase class I"/>
    <property type="match status" value="1"/>
</dbReference>
<dbReference type="InterPro" id="IPR000504">
    <property type="entry name" value="RRM_dom"/>
</dbReference>
<evidence type="ECO:0000256" key="2">
    <source>
        <dbReference type="ARBA" id="ARBA00004569"/>
    </source>
</evidence>
<dbReference type="PROSITE" id="PS51349">
    <property type="entry name" value="FMN_HYDROXY_ACID_DH_2"/>
    <property type="match status" value="1"/>
</dbReference>
<dbReference type="EC" id="1.1.2.3" evidence="16"/>
<keyword evidence="10" id="KW-0560">Oxidoreductase</keyword>
<evidence type="ECO:0000256" key="1">
    <source>
        <dbReference type="ARBA" id="ARBA00001917"/>
    </source>
</evidence>
<dbReference type="SMART" id="SM00360">
    <property type="entry name" value="RRM"/>
    <property type="match status" value="1"/>
</dbReference>
<feature type="region of interest" description="Disordered" evidence="22">
    <location>
        <begin position="806"/>
        <end position="836"/>
    </location>
</feature>
<comment type="catalytic activity">
    <reaction evidence="13">
        <text>(S)-lactate + 2 Fe(III)-[cytochrome c] = 2 Fe(II)-[cytochrome c] + pyruvate + 2 H(+)</text>
        <dbReference type="Rhea" id="RHEA:19909"/>
        <dbReference type="Rhea" id="RHEA-COMP:10350"/>
        <dbReference type="Rhea" id="RHEA-COMP:14399"/>
        <dbReference type="ChEBI" id="CHEBI:15361"/>
        <dbReference type="ChEBI" id="CHEBI:15378"/>
        <dbReference type="ChEBI" id="CHEBI:16651"/>
        <dbReference type="ChEBI" id="CHEBI:29033"/>
        <dbReference type="ChEBI" id="CHEBI:29034"/>
        <dbReference type="EC" id="1.1.2.3"/>
    </reaction>
    <physiologicalReaction direction="left-to-right" evidence="13">
        <dbReference type="Rhea" id="RHEA:19910"/>
    </physiologicalReaction>
</comment>
<dbReference type="Pfam" id="PF00076">
    <property type="entry name" value="RRM_1"/>
    <property type="match status" value="1"/>
</dbReference>
<gene>
    <name evidence="26" type="ORF">Cvel_4425</name>
</gene>
<evidence type="ECO:0000256" key="16">
    <source>
        <dbReference type="ARBA" id="ARBA00066458"/>
    </source>
</evidence>
<dbReference type="GO" id="GO:0004460">
    <property type="term" value="F:L-lactate dehydrogenase (cytochrome) activity"/>
    <property type="evidence" value="ECO:0007669"/>
    <property type="project" value="UniProtKB-EC"/>
</dbReference>
<dbReference type="InterPro" id="IPR001199">
    <property type="entry name" value="Cyt_B5-like_heme/steroid-bd"/>
</dbReference>
<keyword evidence="8" id="KW-0479">Metal-binding</keyword>
<dbReference type="PANTHER" id="PTHR10578">
    <property type="entry name" value="S -2-HYDROXY-ACID OXIDASE-RELATED"/>
    <property type="match status" value="1"/>
</dbReference>
<dbReference type="PROSITE" id="PS00191">
    <property type="entry name" value="CYTOCHROME_B5_1"/>
    <property type="match status" value="1"/>
</dbReference>
<feature type="region of interest" description="Disordered" evidence="22">
    <location>
        <begin position="499"/>
        <end position="564"/>
    </location>
</feature>
<dbReference type="Pfam" id="PF00173">
    <property type="entry name" value="Cyt-b5"/>
    <property type="match status" value="1"/>
</dbReference>
<accession>A0A0G4GAD1</accession>
<evidence type="ECO:0000256" key="10">
    <source>
        <dbReference type="ARBA" id="ARBA00023002"/>
    </source>
</evidence>
<dbReference type="PROSITE" id="PS00557">
    <property type="entry name" value="FMN_HYDROXY_ACID_DH_1"/>
    <property type="match status" value="1"/>
</dbReference>
<comment type="subcellular location">
    <subcellularLocation>
        <location evidence="2">Mitochondrion intermembrane space</location>
    </subcellularLocation>
</comment>
<evidence type="ECO:0000256" key="14">
    <source>
        <dbReference type="ARBA" id="ARBA00061137"/>
    </source>
</evidence>
<dbReference type="InterPro" id="IPR018506">
    <property type="entry name" value="Cyt_B5_heme-BS"/>
</dbReference>
<feature type="region of interest" description="Disordered" evidence="22">
    <location>
        <begin position="684"/>
        <end position="769"/>
    </location>
</feature>
<comment type="similarity">
    <text evidence="14">In the C-terminal section; belongs to the FMN-dependent alpha-hydroxy acid dehydrogenase family.</text>
</comment>
<dbReference type="InterPro" id="IPR008259">
    <property type="entry name" value="FMN_hydac_DH_AS"/>
</dbReference>
<evidence type="ECO:0000256" key="6">
    <source>
        <dbReference type="ARBA" id="ARBA00022630"/>
    </source>
</evidence>
<evidence type="ECO:0000256" key="13">
    <source>
        <dbReference type="ARBA" id="ARBA00052399"/>
    </source>
</evidence>
<feature type="domain" description="Cytochrome b5 heme-binding" evidence="24">
    <location>
        <begin position="1"/>
        <end position="75"/>
    </location>
</feature>